<reference evidence="1 2" key="1">
    <citation type="journal article" date="2016" name="Nat. Commun.">
        <title>Thousands of microbial genomes shed light on interconnected biogeochemical processes in an aquifer system.</title>
        <authorList>
            <person name="Anantharaman K."/>
            <person name="Brown C.T."/>
            <person name="Hug L.A."/>
            <person name="Sharon I."/>
            <person name="Castelle C.J."/>
            <person name="Probst A.J."/>
            <person name="Thomas B.C."/>
            <person name="Singh A."/>
            <person name="Wilkins M.J."/>
            <person name="Karaoz U."/>
            <person name="Brodie E.L."/>
            <person name="Williams K.H."/>
            <person name="Hubbard S.S."/>
            <person name="Banfield J.F."/>
        </authorList>
    </citation>
    <scope>NUCLEOTIDE SEQUENCE [LARGE SCALE GENOMIC DNA]</scope>
</reference>
<organism evidence="1 2">
    <name type="scientific">candidate division WOR-1 bacterium RIFOXYC2_FULL_41_25</name>
    <dbReference type="NCBI Taxonomy" id="1802586"/>
    <lineage>
        <taxon>Bacteria</taxon>
        <taxon>Bacillati</taxon>
        <taxon>Saganbacteria</taxon>
    </lineage>
</organism>
<dbReference type="EMBL" id="MEUI01000037">
    <property type="protein sequence ID" value="OGC33321.1"/>
    <property type="molecule type" value="Genomic_DNA"/>
</dbReference>
<dbReference type="Proteomes" id="UP000177309">
    <property type="component" value="Unassembled WGS sequence"/>
</dbReference>
<evidence type="ECO:0000313" key="1">
    <source>
        <dbReference type="EMBL" id="OGC33321.1"/>
    </source>
</evidence>
<dbReference type="AlphaFoldDB" id="A0A1F4TKT2"/>
<sequence length="465" mass="52205">MVVGSFVWDRQTFGSCLYAPITCEVGQLVEGGVVKHSSLMEYEVSSVAQARQETNEMIAAVYRAGRDFSNEVDGRKKGSILATKTFQTYSNYVRGRKVGVCVRYTVAGKQYDIYGFNAGMRNVKAYLMAKRVGEKRQESLMFYLDFFPEEARQQPEQRIMKVAIAYCKPGEEPSFVKPEIVWVKPDADNTHYMDFRAAQIKELIQTGRSKSFDFVARVASDGDVAIHSGLDLRVYVSRSLAGEIVFGRISHDGKCIKVDLWQKTENSQSMIVDSKVLYEKRGHSMCRVVSAQNQIVERGQAYNRSFVDPGVEQVQGPWTLSRRQGNVYAQKTIGAGGGRSPTYQFALDRCLQHLLPDGITALEAQAVLIGRVKGNGGTRLVEFFATESELSFIGAMLVGQFRGSGFSPFRFKIAPLSRHGREGFTDFWRASSILEKLSFFKDLRARNNQGCYADMLKYLDEIGFS</sequence>
<comment type="caution">
    <text evidence="1">The sequence shown here is derived from an EMBL/GenBank/DDBJ whole genome shotgun (WGS) entry which is preliminary data.</text>
</comment>
<protein>
    <submittedName>
        <fullName evidence="1">Uncharacterized protein</fullName>
    </submittedName>
</protein>
<evidence type="ECO:0000313" key="2">
    <source>
        <dbReference type="Proteomes" id="UP000177309"/>
    </source>
</evidence>
<name>A0A1F4TKT2_UNCSA</name>
<gene>
    <name evidence="1" type="ORF">A2462_00035</name>
</gene>
<accession>A0A1F4TKT2</accession>
<proteinExistence type="predicted"/>